<evidence type="ECO:0000259" key="2">
    <source>
        <dbReference type="PROSITE" id="PS50112"/>
    </source>
</evidence>
<sequence length="610" mass="66541">MGARLKSIEDVQARVARHPAKDSLTLGQVVCLGLEDLKARVGHQRWRRTEELVVHLIETAVEEILGPEDSFMRSRDGSYLIVFGSGNPDIAEARAARIATLVNRRLFGEDDADGLMVQNVVATSEGLEGGESRNPASIIEALLTKAQHMSMSDDHRQPACARGDGVRADKGNEARGAPADGGDALHGGGHRFARPNDVREALLQEFTSLSAGTVRFAFRPVWQPKMERNAVFHCVPLKDSLIEGEPYEDYRVLGADPGRDEIAELDFGAMEVALLAQSRRLAQGGRQMVSFNLHFETLSTTRRRNEAIALLDKAPRELCETLLFQIVGIPEGVTEGRLAEIIRPLQGYARDVVALIDLTGAQSPSAGQLARLRAAGLRCVVIRLPDCTSPVSAAAMRNMIAALRRSGIRFGVSNVALLKTQRMWKREGANFFVGALFGGPFDQLPSAYQYPVSEMSLPTSTALVYAKFNGHDVETWQRIAAKFDVAFATISADDGGVPRFELLSEGIDDLLGYAPDELVGKPMHALYAGETDKVAATEFLDRLRTSGEANVCLKAVTRDGDEKVCRMVAMRAPHAHRQPQGIFYAYLEDPSRAAPRQGQRDGAEHAHAAT</sequence>
<gene>
    <name evidence="3" type="ORF">SAMN05660686_02720</name>
</gene>
<dbReference type="RefSeq" id="WP_093151016.1">
    <property type="nucleotide sequence ID" value="NZ_FNBW01000007.1"/>
</dbReference>
<evidence type="ECO:0000313" key="3">
    <source>
        <dbReference type="EMBL" id="SDF89348.1"/>
    </source>
</evidence>
<organism evidence="3 4">
    <name type="scientific">Thalassobaculum litoreum DSM 18839</name>
    <dbReference type="NCBI Taxonomy" id="1123362"/>
    <lineage>
        <taxon>Bacteria</taxon>
        <taxon>Pseudomonadati</taxon>
        <taxon>Pseudomonadota</taxon>
        <taxon>Alphaproteobacteria</taxon>
        <taxon>Rhodospirillales</taxon>
        <taxon>Thalassobaculaceae</taxon>
        <taxon>Thalassobaculum</taxon>
    </lineage>
</organism>
<dbReference type="Proteomes" id="UP000198615">
    <property type="component" value="Unassembled WGS sequence"/>
</dbReference>
<accession>A0A8G2EVL5</accession>
<feature type="compositionally biased region" description="Basic and acidic residues" evidence="1">
    <location>
        <begin position="164"/>
        <end position="173"/>
    </location>
</feature>
<dbReference type="InterPro" id="IPR000014">
    <property type="entry name" value="PAS"/>
</dbReference>
<keyword evidence="4" id="KW-1185">Reference proteome</keyword>
<dbReference type="PROSITE" id="PS50112">
    <property type="entry name" value="PAS"/>
    <property type="match status" value="1"/>
</dbReference>
<protein>
    <recommendedName>
        <fullName evidence="2">PAS domain-containing protein</fullName>
    </recommendedName>
</protein>
<dbReference type="SUPFAM" id="SSF55785">
    <property type="entry name" value="PYP-like sensor domain (PAS domain)"/>
    <property type="match status" value="1"/>
</dbReference>
<evidence type="ECO:0000313" key="4">
    <source>
        <dbReference type="Proteomes" id="UP000198615"/>
    </source>
</evidence>
<feature type="region of interest" description="Disordered" evidence="1">
    <location>
        <begin position="150"/>
        <end position="189"/>
    </location>
</feature>
<dbReference type="Gene3D" id="3.30.450.20">
    <property type="entry name" value="PAS domain"/>
    <property type="match status" value="1"/>
</dbReference>
<dbReference type="EMBL" id="FNBW01000007">
    <property type="protein sequence ID" value="SDF89348.1"/>
    <property type="molecule type" value="Genomic_DNA"/>
</dbReference>
<reference evidence="3 4" key="1">
    <citation type="submission" date="2016-10" db="EMBL/GenBank/DDBJ databases">
        <authorList>
            <person name="Varghese N."/>
            <person name="Submissions S."/>
        </authorList>
    </citation>
    <scope>NUCLEOTIDE SEQUENCE [LARGE SCALE GENOMIC DNA]</scope>
    <source>
        <strain evidence="3 4">DSM 18839</strain>
    </source>
</reference>
<proteinExistence type="predicted"/>
<evidence type="ECO:0000256" key="1">
    <source>
        <dbReference type="SAM" id="MobiDB-lite"/>
    </source>
</evidence>
<dbReference type="AlphaFoldDB" id="A0A8G2EVL5"/>
<dbReference type="CDD" id="cd00130">
    <property type="entry name" value="PAS"/>
    <property type="match status" value="1"/>
</dbReference>
<name>A0A8G2EVL5_9PROT</name>
<comment type="caution">
    <text evidence="3">The sequence shown here is derived from an EMBL/GenBank/DDBJ whole genome shotgun (WGS) entry which is preliminary data.</text>
</comment>
<dbReference type="InterPro" id="IPR035965">
    <property type="entry name" value="PAS-like_dom_sf"/>
</dbReference>
<feature type="domain" description="PAS" evidence="2">
    <location>
        <begin position="493"/>
        <end position="547"/>
    </location>
</feature>